<evidence type="ECO:0000313" key="3">
    <source>
        <dbReference type="Proteomes" id="UP000315388"/>
    </source>
</evidence>
<evidence type="ECO:0000313" key="2">
    <source>
        <dbReference type="EMBL" id="TPF75391.1"/>
    </source>
</evidence>
<gene>
    <name evidence="2" type="ORF">FHY56_08990</name>
</gene>
<dbReference type="OrthoDB" id="8453344at2"/>
<accession>A0A502BP15</accession>
<dbReference type="RefSeq" id="WP_140904829.1">
    <property type="nucleotide sequence ID" value="NZ_JBHTMD010000013.1"/>
</dbReference>
<organism evidence="2 3">
    <name type="scientific">Brucella gallinifaecis</name>
    <dbReference type="NCBI Taxonomy" id="215590"/>
    <lineage>
        <taxon>Bacteria</taxon>
        <taxon>Pseudomonadati</taxon>
        <taxon>Pseudomonadota</taxon>
        <taxon>Alphaproteobacteria</taxon>
        <taxon>Hyphomicrobiales</taxon>
        <taxon>Brucellaceae</taxon>
        <taxon>Brucella/Ochrobactrum group</taxon>
        <taxon>Brucella</taxon>
    </lineage>
</organism>
<feature type="chain" id="PRO_5021436658" evidence="1">
    <location>
        <begin position="24"/>
        <end position="77"/>
    </location>
</feature>
<feature type="signal peptide" evidence="1">
    <location>
        <begin position="1"/>
        <end position="23"/>
    </location>
</feature>
<keyword evidence="1" id="KW-0732">Signal</keyword>
<sequence>MQARTERRLGFVAAIALTASAFAMPAVSTHMVQVATAQTPALTTAPATLHASVDSMKLELSRLVAFTDIATKPVHYE</sequence>
<proteinExistence type="predicted"/>
<dbReference type="EMBL" id="VEWJ01000005">
    <property type="protein sequence ID" value="TPF75391.1"/>
    <property type="molecule type" value="Genomic_DNA"/>
</dbReference>
<protein>
    <submittedName>
        <fullName evidence="2">Uncharacterized protein</fullName>
    </submittedName>
</protein>
<comment type="caution">
    <text evidence="2">The sequence shown here is derived from an EMBL/GenBank/DDBJ whole genome shotgun (WGS) entry which is preliminary data.</text>
</comment>
<name>A0A502BP15_9HYPH</name>
<keyword evidence="3" id="KW-1185">Reference proteome</keyword>
<dbReference type="Proteomes" id="UP000315388">
    <property type="component" value="Unassembled WGS sequence"/>
</dbReference>
<reference evidence="2 3" key="1">
    <citation type="journal article" date="2003" name="Int. J. Syst. Evol. Microbiol.">
        <title>Towards a standardized format for the description of a novel species (of an established genus): Ochrobactrum gallinifaecis sp. nov.</title>
        <authorList>
            <person name="Kampfer P."/>
            <person name="Buczolits S."/>
            <person name="Albrecht A."/>
            <person name="Busse H.J."/>
            <person name="Stackebrandt E."/>
        </authorList>
    </citation>
    <scope>NUCLEOTIDE SEQUENCE [LARGE SCALE GENOMIC DNA]</scope>
    <source>
        <strain evidence="2 3">ISO 196</strain>
    </source>
</reference>
<dbReference type="AlphaFoldDB" id="A0A502BP15"/>
<evidence type="ECO:0000256" key="1">
    <source>
        <dbReference type="SAM" id="SignalP"/>
    </source>
</evidence>